<evidence type="ECO:0000259" key="2">
    <source>
        <dbReference type="Pfam" id="PF02517"/>
    </source>
</evidence>
<keyword evidence="1" id="KW-0472">Membrane</keyword>
<keyword evidence="4" id="KW-1185">Reference proteome</keyword>
<dbReference type="OrthoDB" id="7427644at2"/>
<feature type="transmembrane region" description="Helical" evidence="1">
    <location>
        <begin position="168"/>
        <end position="185"/>
    </location>
</feature>
<dbReference type="RefSeq" id="WP_159798018.1">
    <property type="nucleotide sequence ID" value="NZ_WTYM01000059.1"/>
</dbReference>
<dbReference type="InterPro" id="IPR003675">
    <property type="entry name" value="Rce1/LyrA-like_dom"/>
</dbReference>
<feature type="domain" description="CAAX prenyl protease 2/Lysostaphin resistance protein A-like" evidence="2">
    <location>
        <begin position="82"/>
        <end position="228"/>
    </location>
</feature>
<evidence type="ECO:0000313" key="3">
    <source>
        <dbReference type="EMBL" id="MXO61184.1"/>
    </source>
</evidence>
<evidence type="ECO:0000256" key="1">
    <source>
        <dbReference type="SAM" id="Phobius"/>
    </source>
</evidence>
<keyword evidence="3" id="KW-0645">Protease</keyword>
<comment type="caution">
    <text evidence="3">The sequence shown here is derived from an EMBL/GenBank/DDBJ whole genome shotgun (WGS) entry which is preliminary data.</text>
</comment>
<dbReference type="Pfam" id="PF02517">
    <property type="entry name" value="Rce1-like"/>
    <property type="match status" value="1"/>
</dbReference>
<keyword evidence="3" id="KW-0482">Metalloprotease</keyword>
<keyword evidence="1" id="KW-0812">Transmembrane</keyword>
<feature type="transmembrane region" description="Helical" evidence="1">
    <location>
        <begin position="133"/>
        <end position="152"/>
    </location>
</feature>
<feature type="transmembrane region" description="Helical" evidence="1">
    <location>
        <begin position="82"/>
        <end position="103"/>
    </location>
</feature>
<keyword evidence="3" id="KW-0378">Hydrolase</keyword>
<proteinExistence type="predicted"/>
<gene>
    <name evidence="3" type="ORF">GRI89_16695</name>
</gene>
<protein>
    <submittedName>
        <fullName evidence="3">CPBP family intramembrane metalloprotease</fullName>
    </submittedName>
</protein>
<dbReference type="Proteomes" id="UP000433652">
    <property type="component" value="Unassembled WGS sequence"/>
</dbReference>
<dbReference type="GO" id="GO:0080120">
    <property type="term" value="P:CAAX-box protein maturation"/>
    <property type="evidence" value="ECO:0007669"/>
    <property type="project" value="UniProtKB-ARBA"/>
</dbReference>
<reference evidence="3 4" key="1">
    <citation type="submission" date="2019-12" db="EMBL/GenBank/DDBJ databases">
        <title>Genomic-based taxomic classification of the family Erythrobacteraceae.</title>
        <authorList>
            <person name="Xu L."/>
        </authorList>
    </citation>
    <scope>NUCLEOTIDE SEQUENCE [LARGE SCALE GENOMIC DNA]</scope>
    <source>
        <strain evidence="3 4">MCCC 1K01500</strain>
    </source>
</reference>
<feature type="transmembrane region" description="Helical" evidence="1">
    <location>
        <begin position="110"/>
        <end position="127"/>
    </location>
</feature>
<evidence type="ECO:0000313" key="4">
    <source>
        <dbReference type="Proteomes" id="UP000433652"/>
    </source>
</evidence>
<feature type="transmembrane region" description="Helical" evidence="1">
    <location>
        <begin position="216"/>
        <end position="236"/>
    </location>
</feature>
<feature type="transmembrane region" description="Helical" evidence="1">
    <location>
        <begin position="191"/>
        <end position="209"/>
    </location>
</feature>
<sequence>MTGQATSLERAGVWRRFGGFVCRPDLPPRASGISGAAFAVLGKLFVLDLLLMATLIGLAALAEALGAKFPGHLLTGLEMSPPIIALIVLGAPIAEETVFRGWLSGRPGHVLAVLLLLGGGIAFTVLSGGGREVAALAAPVIAFVLAIAAIWWKRRSDAMGFFQRHFRWFYWGSALAFGSVHLTNFTSGNALILLPLTLPQLLLGLILGYARTRFGLWSSMLMHAAHNTLFISLVLFGGG</sequence>
<keyword evidence="1" id="KW-1133">Transmembrane helix</keyword>
<accession>A0A6I4SYI9</accession>
<feature type="transmembrane region" description="Helical" evidence="1">
    <location>
        <begin position="36"/>
        <end position="62"/>
    </location>
</feature>
<dbReference type="EMBL" id="WTYM01000059">
    <property type="protein sequence ID" value="MXO61184.1"/>
    <property type="molecule type" value="Genomic_DNA"/>
</dbReference>
<dbReference type="GO" id="GO:0004175">
    <property type="term" value="F:endopeptidase activity"/>
    <property type="evidence" value="ECO:0007669"/>
    <property type="project" value="UniProtKB-ARBA"/>
</dbReference>
<name>A0A6I4SYI9_9SPHN</name>
<dbReference type="AlphaFoldDB" id="A0A6I4SYI9"/>
<dbReference type="GO" id="GO:0008237">
    <property type="term" value="F:metallopeptidase activity"/>
    <property type="evidence" value="ECO:0007669"/>
    <property type="project" value="UniProtKB-KW"/>
</dbReference>
<organism evidence="3 4">
    <name type="scientific">Croceibacterium salegens</name>
    <dbReference type="NCBI Taxonomy" id="1737568"/>
    <lineage>
        <taxon>Bacteria</taxon>
        <taxon>Pseudomonadati</taxon>
        <taxon>Pseudomonadota</taxon>
        <taxon>Alphaproteobacteria</taxon>
        <taxon>Sphingomonadales</taxon>
        <taxon>Erythrobacteraceae</taxon>
        <taxon>Croceibacterium</taxon>
    </lineage>
</organism>
<dbReference type="GO" id="GO:0006508">
    <property type="term" value="P:proteolysis"/>
    <property type="evidence" value="ECO:0007669"/>
    <property type="project" value="UniProtKB-KW"/>
</dbReference>